<dbReference type="RefSeq" id="XP_016218073.1">
    <property type="nucleotide sequence ID" value="XM_016353978.1"/>
</dbReference>
<evidence type="ECO:0000256" key="4">
    <source>
        <dbReference type="ARBA" id="ARBA00022692"/>
    </source>
</evidence>
<feature type="transmembrane region" description="Helical" evidence="8">
    <location>
        <begin position="365"/>
        <end position="382"/>
    </location>
</feature>
<sequence length="624" mass="69113">MSQNIDVADLAKAEVADAAVAGTRKESIIGDGKMADYEHYESDSTDEYHISDEDLATLRRVSGKIVWVAFTIAFVELCERFSYYGTTIIFTNFIQQPLPQGSRTGAGGADGQSGALGMGQQASTGLTTFNQFWAYVTPLFGAWIADGYLGRFRTILVAIAVGIVGHVILTVSAAPSVITRPNTSIGVFSLGLIIFGLGTGMFKSNISPLLAEQQTDTKMRIMTTKDGERVIVDPAVTTSRIFLYFYMMINIGSVTGQISMVFAEKYVGFWLAFMLPTILFLVAPLVLLTFKKRYRLSPPTGSILAKFMRMWTTAMKGVWSLNPLTMKKRFSWDKVRPSLIPPTERPAWMTYDDAWVDEVRRGLKACKVFLFLPIFFLAYNQINNNLTSQAATMNLHGAPNDLITNLNPISIVILIPILDFFVYPALRRRGYHFTPIKRMTTGFFFGSAAMISACVTQHYIYKMSPCGYSAATCRDEDDNVLFADINVWVQTLPYVLIGISEIFTNVTSLEYAFSKAPKNMKSLVMAVNLFMSAISSAIGQALVPLSEDPLLVWNYGVVAVFAFFAGIVFWLCFRHLDAEEDKWNLIAESAYQGRRPSVATLEAPREASAVSNARASDEKSTAKA</sequence>
<keyword evidence="10" id="KW-1185">Reference proteome</keyword>
<feature type="transmembrane region" description="Helical" evidence="8">
    <location>
        <begin position="156"/>
        <end position="178"/>
    </location>
</feature>
<dbReference type="HOGENOM" id="CLU_004790_4_1_1"/>
<dbReference type="InterPro" id="IPR036259">
    <property type="entry name" value="MFS_trans_sf"/>
</dbReference>
<dbReference type="Pfam" id="PF00854">
    <property type="entry name" value="PTR2"/>
    <property type="match status" value="1"/>
</dbReference>
<reference evidence="9 10" key="1">
    <citation type="submission" date="2015-01" db="EMBL/GenBank/DDBJ databases">
        <title>The Genome Sequence of Ochroconis gallopava CBS43764.</title>
        <authorList>
            <consortium name="The Broad Institute Genomics Platform"/>
            <person name="Cuomo C."/>
            <person name="de Hoog S."/>
            <person name="Gorbushina A."/>
            <person name="Stielow B."/>
            <person name="Teixiera M."/>
            <person name="Abouelleil A."/>
            <person name="Chapman S.B."/>
            <person name="Priest M."/>
            <person name="Young S.K."/>
            <person name="Wortman J."/>
            <person name="Nusbaum C."/>
            <person name="Birren B."/>
        </authorList>
    </citation>
    <scope>NUCLEOTIDE SEQUENCE [LARGE SCALE GENOMIC DNA]</scope>
    <source>
        <strain evidence="9 10">CBS 43764</strain>
    </source>
</reference>
<dbReference type="GO" id="GO:0071916">
    <property type="term" value="F:dipeptide transmembrane transporter activity"/>
    <property type="evidence" value="ECO:0007669"/>
    <property type="project" value="UniProtKB-ARBA"/>
</dbReference>
<dbReference type="FunFam" id="1.20.1250.20:FF:000085">
    <property type="entry name" value="MFS peptide transporter Ptr2"/>
    <property type="match status" value="1"/>
</dbReference>
<dbReference type="SUPFAM" id="SSF103473">
    <property type="entry name" value="MFS general substrate transporter"/>
    <property type="match status" value="1"/>
</dbReference>
<keyword evidence="3" id="KW-0813">Transport</keyword>
<accession>A0A0D2BA72</accession>
<evidence type="ECO:0000256" key="6">
    <source>
        <dbReference type="ARBA" id="ARBA00023136"/>
    </source>
</evidence>
<keyword evidence="4 8" id="KW-0812">Transmembrane</keyword>
<proteinExistence type="inferred from homology"/>
<dbReference type="PANTHER" id="PTHR11654">
    <property type="entry name" value="OLIGOPEPTIDE TRANSPORTER-RELATED"/>
    <property type="match status" value="1"/>
</dbReference>
<evidence type="ECO:0000256" key="5">
    <source>
        <dbReference type="ARBA" id="ARBA00022989"/>
    </source>
</evidence>
<comment type="subcellular location">
    <subcellularLocation>
        <location evidence="1">Membrane</location>
        <topology evidence="1">Multi-pass membrane protein</topology>
    </subcellularLocation>
</comment>
<evidence type="ECO:0000313" key="10">
    <source>
        <dbReference type="Proteomes" id="UP000053259"/>
    </source>
</evidence>
<evidence type="ECO:0000256" key="7">
    <source>
        <dbReference type="SAM" id="MobiDB-lite"/>
    </source>
</evidence>
<evidence type="ECO:0000256" key="8">
    <source>
        <dbReference type="SAM" id="Phobius"/>
    </source>
</evidence>
<name>A0A0D2BA72_9PEZI</name>
<keyword evidence="6 8" id="KW-0472">Membrane</keyword>
<dbReference type="Proteomes" id="UP000053259">
    <property type="component" value="Unassembled WGS sequence"/>
</dbReference>
<feature type="transmembrane region" description="Helical" evidence="8">
    <location>
        <begin position="269"/>
        <end position="290"/>
    </location>
</feature>
<dbReference type="GeneID" id="27309107"/>
<evidence type="ECO:0000256" key="1">
    <source>
        <dbReference type="ARBA" id="ARBA00004141"/>
    </source>
</evidence>
<dbReference type="InParanoid" id="A0A0D2BA72"/>
<dbReference type="Gene3D" id="1.20.1250.20">
    <property type="entry name" value="MFS general substrate transporter like domains"/>
    <property type="match status" value="1"/>
</dbReference>
<feature type="region of interest" description="Disordered" evidence="7">
    <location>
        <begin position="601"/>
        <end position="624"/>
    </location>
</feature>
<feature type="transmembrane region" description="Helical" evidence="8">
    <location>
        <begin position="552"/>
        <end position="573"/>
    </location>
</feature>
<feature type="transmembrane region" description="Helical" evidence="8">
    <location>
        <begin position="443"/>
        <end position="461"/>
    </location>
</feature>
<dbReference type="VEuPathDB" id="FungiDB:PV09_01134"/>
<protein>
    <submittedName>
        <fullName evidence="9">Uncharacterized protein</fullName>
    </submittedName>
</protein>
<feature type="transmembrane region" description="Helical" evidence="8">
    <location>
        <begin position="184"/>
        <end position="202"/>
    </location>
</feature>
<dbReference type="InterPro" id="IPR000109">
    <property type="entry name" value="POT_fam"/>
</dbReference>
<dbReference type="GO" id="GO:0005886">
    <property type="term" value="C:plasma membrane"/>
    <property type="evidence" value="ECO:0007669"/>
    <property type="project" value="UniProtKB-ARBA"/>
</dbReference>
<evidence type="ECO:0000256" key="3">
    <source>
        <dbReference type="ARBA" id="ARBA00022448"/>
    </source>
</evidence>
<comment type="similarity">
    <text evidence="2">Belongs to the major facilitator superfamily. Proton-dependent oligopeptide transporter (POT/PTR) (TC 2.A.17) family.</text>
</comment>
<evidence type="ECO:0000256" key="2">
    <source>
        <dbReference type="ARBA" id="ARBA00005982"/>
    </source>
</evidence>
<feature type="transmembrane region" description="Helical" evidence="8">
    <location>
        <begin position="402"/>
        <end position="422"/>
    </location>
</feature>
<evidence type="ECO:0000313" key="9">
    <source>
        <dbReference type="EMBL" id="KIW08204.1"/>
    </source>
</evidence>
<feature type="compositionally biased region" description="Basic and acidic residues" evidence="7">
    <location>
        <begin position="615"/>
        <end position="624"/>
    </location>
</feature>
<dbReference type="AlphaFoldDB" id="A0A0D2BA72"/>
<dbReference type="EMBL" id="KN847531">
    <property type="protein sequence ID" value="KIW08204.1"/>
    <property type="molecule type" value="Genomic_DNA"/>
</dbReference>
<organism evidence="9 10">
    <name type="scientific">Verruconis gallopava</name>
    <dbReference type="NCBI Taxonomy" id="253628"/>
    <lineage>
        <taxon>Eukaryota</taxon>
        <taxon>Fungi</taxon>
        <taxon>Dikarya</taxon>
        <taxon>Ascomycota</taxon>
        <taxon>Pezizomycotina</taxon>
        <taxon>Dothideomycetes</taxon>
        <taxon>Pleosporomycetidae</taxon>
        <taxon>Venturiales</taxon>
        <taxon>Sympoventuriaceae</taxon>
        <taxon>Verruconis</taxon>
    </lineage>
</organism>
<keyword evidence="5 8" id="KW-1133">Transmembrane helix</keyword>
<feature type="transmembrane region" description="Helical" evidence="8">
    <location>
        <begin position="241"/>
        <end position="263"/>
    </location>
</feature>
<gene>
    <name evidence="9" type="ORF">PV09_01134</name>
</gene>
<dbReference type="OrthoDB" id="8904098at2759"/>
<feature type="transmembrane region" description="Helical" evidence="8">
    <location>
        <begin position="492"/>
        <end position="513"/>
    </location>
</feature>
<feature type="transmembrane region" description="Helical" evidence="8">
    <location>
        <begin position="525"/>
        <end position="546"/>
    </location>
</feature>